<reference evidence="2" key="1">
    <citation type="submission" date="2015-03" db="EMBL/GenBank/DDBJ databases">
        <title>Draft genome sequence of a novel methanotroph (Sn10-6) isolated from flooded ricefield rhizosphere in India.</title>
        <authorList>
            <person name="Pandit P.S."/>
            <person name="Pore S.D."/>
            <person name="Arora P."/>
            <person name="Kapse N.G."/>
            <person name="Dhakephalkar P.K."/>
            <person name="Rahalkar M.C."/>
        </authorList>
    </citation>
    <scope>NUCLEOTIDE SEQUENCE [LARGE SCALE GENOMIC DNA]</scope>
    <source>
        <strain evidence="2">Sn10-6</strain>
    </source>
</reference>
<organism evidence="1 2">
    <name type="scientific">Methylocucumis oryzae</name>
    <dbReference type="NCBI Taxonomy" id="1632867"/>
    <lineage>
        <taxon>Bacteria</taxon>
        <taxon>Pseudomonadati</taxon>
        <taxon>Pseudomonadota</taxon>
        <taxon>Gammaproteobacteria</taxon>
        <taxon>Methylococcales</taxon>
        <taxon>Methylococcaceae</taxon>
        <taxon>Methylocucumis</taxon>
    </lineage>
</organism>
<keyword evidence="2" id="KW-1185">Reference proteome</keyword>
<evidence type="ECO:0000313" key="1">
    <source>
        <dbReference type="EMBL" id="KJV05809.1"/>
    </source>
</evidence>
<evidence type="ECO:0008006" key="3">
    <source>
        <dbReference type="Google" id="ProtNLM"/>
    </source>
</evidence>
<dbReference type="EMBL" id="LAJX01000169">
    <property type="protein sequence ID" value="KJV05809.1"/>
    <property type="molecule type" value="Genomic_DNA"/>
</dbReference>
<reference evidence="1 2" key="2">
    <citation type="journal article" date="2016" name="Microb. Ecol.">
        <title>Genome Characteristics of a Novel Type I Methanotroph (Sn10-6) Isolated from a Flooded Indian Rice Field.</title>
        <authorList>
            <person name="Rahalkar M.C."/>
            <person name="Pandit P.S."/>
            <person name="Dhakephalkar P.K."/>
            <person name="Pore S."/>
            <person name="Arora P."/>
            <person name="Kapse N."/>
        </authorList>
    </citation>
    <scope>NUCLEOTIDE SEQUENCE [LARGE SCALE GENOMIC DNA]</scope>
    <source>
        <strain evidence="1 2">Sn10-6</strain>
    </source>
</reference>
<comment type="caution">
    <text evidence="1">The sequence shown here is derived from an EMBL/GenBank/DDBJ whole genome shotgun (WGS) entry which is preliminary data.</text>
</comment>
<accession>A0A0F3IJT0</accession>
<protein>
    <recommendedName>
        <fullName evidence="3">Lipoprotein</fullName>
    </recommendedName>
</protein>
<dbReference type="AlphaFoldDB" id="A0A0F3IJT0"/>
<evidence type="ECO:0000313" key="2">
    <source>
        <dbReference type="Proteomes" id="UP000033684"/>
    </source>
</evidence>
<gene>
    <name evidence="1" type="ORF">VZ94_15445</name>
</gene>
<dbReference type="Proteomes" id="UP000033684">
    <property type="component" value="Unassembled WGS sequence"/>
</dbReference>
<name>A0A0F3IJT0_9GAMM</name>
<proteinExistence type="predicted"/>
<sequence length="144" mass="15822">MHSTEFLCRSLLFVFIFEALCGLQGCSFSDSSKSFSDSSSAIFSSGSSSPDGDNSYETEIADYTAAYVKSTSDVTDYRAFFKGIGDIAAEKGINNWPNNEETYKAIGMGLRKANIKGFSYDTYKRNFAGSNVNKMQSIEDGYDD</sequence>
<dbReference type="NCBIfam" id="NF033171">
    <property type="entry name" value="lipo_LIC11139"/>
    <property type="match status" value="1"/>
</dbReference>
<dbReference type="OrthoDB" id="5572597at2"/>
<dbReference type="RefSeq" id="WP_045779913.1">
    <property type="nucleotide sequence ID" value="NZ_LAJX01000169.1"/>
</dbReference>